<evidence type="ECO:0000313" key="8">
    <source>
        <dbReference type="EMBL" id="MCA9386075.1"/>
    </source>
</evidence>
<feature type="transmembrane region" description="Helical" evidence="7">
    <location>
        <begin position="97"/>
        <end position="114"/>
    </location>
</feature>
<dbReference type="InterPro" id="IPR002528">
    <property type="entry name" value="MATE_fam"/>
</dbReference>
<comment type="subcellular location">
    <subcellularLocation>
        <location evidence="1">Cell membrane</location>
        <topology evidence="1">Multi-pass membrane protein</topology>
    </subcellularLocation>
</comment>
<feature type="transmembrane region" description="Helical" evidence="7">
    <location>
        <begin position="12"/>
        <end position="29"/>
    </location>
</feature>
<evidence type="ECO:0000256" key="6">
    <source>
        <dbReference type="ARBA" id="ARBA00023136"/>
    </source>
</evidence>
<dbReference type="GO" id="GO:0015297">
    <property type="term" value="F:antiporter activity"/>
    <property type="evidence" value="ECO:0007669"/>
    <property type="project" value="InterPro"/>
</dbReference>
<keyword evidence="6 7" id="KW-0472">Membrane</keyword>
<dbReference type="GO" id="GO:0042910">
    <property type="term" value="F:xenobiotic transmembrane transporter activity"/>
    <property type="evidence" value="ECO:0007669"/>
    <property type="project" value="InterPro"/>
</dbReference>
<dbReference type="PANTHER" id="PTHR43549">
    <property type="entry name" value="MULTIDRUG RESISTANCE PROTEIN YPNP-RELATED"/>
    <property type="match status" value="1"/>
</dbReference>
<evidence type="ECO:0000256" key="1">
    <source>
        <dbReference type="ARBA" id="ARBA00004651"/>
    </source>
</evidence>
<reference evidence="8" key="1">
    <citation type="submission" date="2020-04" db="EMBL/GenBank/DDBJ databases">
        <authorList>
            <person name="Zhang T."/>
        </authorList>
    </citation>
    <scope>NUCLEOTIDE SEQUENCE</scope>
    <source>
        <strain evidence="8">HKST-UBA11</strain>
    </source>
</reference>
<evidence type="ECO:0000256" key="4">
    <source>
        <dbReference type="ARBA" id="ARBA00022692"/>
    </source>
</evidence>
<protein>
    <submittedName>
        <fullName evidence="8">MATE family efflux transporter</fullName>
    </submittedName>
</protein>
<dbReference type="PANTHER" id="PTHR43549:SF2">
    <property type="entry name" value="MULTIDRUG RESISTANCE PROTEIN NORM-RELATED"/>
    <property type="match status" value="1"/>
</dbReference>
<dbReference type="AlphaFoldDB" id="A0A955L8M8"/>
<dbReference type="InterPro" id="IPR052031">
    <property type="entry name" value="Membrane_Transporter-Flippase"/>
</dbReference>
<name>A0A955L8M8_9BACT</name>
<evidence type="ECO:0000256" key="2">
    <source>
        <dbReference type="ARBA" id="ARBA00022448"/>
    </source>
</evidence>
<comment type="caution">
    <text evidence="8">The sequence shown here is derived from an EMBL/GenBank/DDBJ whole genome shotgun (WGS) entry which is preliminary data.</text>
</comment>
<sequence>MKDINKLTEGSILKSLVLLAVPIIFANVLQTAYQLTDTFWVGRLGTEAVAAVSISFPLIFLIISLGAGLAMAGTILVAQYKGKDDKATVNHITSQTILSVVVISAVLSLLGYLLSPELIKLMGAEAEVYSNAVLYMKVSFIGIVFVFTYIVFESLMRGVGNVKIPVFI</sequence>
<evidence type="ECO:0000313" key="9">
    <source>
        <dbReference type="Proteomes" id="UP000754563"/>
    </source>
</evidence>
<keyword evidence="2" id="KW-0813">Transport</keyword>
<keyword evidence="3" id="KW-1003">Cell membrane</keyword>
<dbReference type="GO" id="GO:0005886">
    <property type="term" value="C:plasma membrane"/>
    <property type="evidence" value="ECO:0007669"/>
    <property type="project" value="UniProtKB-SubCell"/>
</dbReference>
<feature type="transmembrane region" description="Helical" evidence="7">
    <location>
        <begin position="134"/>
        <end position="152"/>
    </location>
</feature>
<proteinExistence type="predicted"/>
<feature type="non-terminal residue" evidence="8">
    <location>
        <position position="168"/>
    </location>
</feature>
<dbReference type="Proteomes" id="UP000754563">
    <property type="component" value="Unassembled WGS sequence"/>
</dbReference>
<reference evidence="8" key="2">
    <citation type="journal article" date="2021" name="Microbiome">
        <title>Successional dynamics and alternative stable states in a saline activated sludge microbial community over 9 years.</title>
        <authorList>
            <person name="Wang Y."/>
            <person name="Ye J."/>
            <person name="Ju F."/>
            <person name="Liu L."/>
            <person name="Boyd J.A."/>
            <person name="Deng Y."/>
            <person name="Parks D.H."/>
            <person name="Jiang X."/>
            <person name="Yin X."/>
            <person name="Woodcroft B.J."/>
            <person name="Tyson G.W."/>
            <person name="Hugenholtz P."/>
            <person name="Polz M.F."/>
            <person name="Zhang T."/>
        </authorList>
    </citation>
    <scope>NUCLEOTIDE SEQUENCE</scope>
    <source>
        <strain evidence="8">HKST-UBA11</strain>
    </source>
</reference>
<keyword evidence="5 7" id="KW-1133">Transmembrane helix</keyword>
<evidence type="ECO:0000256" key="7">
    <source>
        <dbReference type="SAM" id="Phobius"/>
    </source>
</evidence>
<keyword evidence="4 7" id="KW-0812">Transmembrane</keyword>
<gene>
    <name evidence="8" type="ORF">KC717_05495</name>
</gene>
<evidence type="ECO:0000256" key="5">
    <source>
        <dbReference type="ARBA" id="ARBA00022989"/>
    </source>
</evidence>
<evidence type="ECO:0000256" key="3">
    <source>
        <dbReference type="ARBA" id="ARBA00022475"/>
    </source>
</evidence>
<feature type="transmembrane region" description="Helical" evidence="7">
    <location>
        <begin position="49"/>
        <end position="77"/>
    </location>
</feature>
<accession>A0A955L8M8</accession>
<organism evidence="8 9">
    <name type="scientific">Candidatus Dojkabacteria bacterium</name>
    <dbReference type="NCBI Taxonomy" id="2099670"/>
    <lineage>
        <taxon>Bacteria</taxon>
        <taxon>Candidatus Dojkabacteria</taxon>
    </lineage>
</organism>
<dbReference type="EMBL" id="JAGQLH010000075">
    <property type="protein sequence ID" value="MCA9386075.1"/>
    <property type="molecule type" value="Genomic_DNA"/>
</dbReference>
<dbReference type="Pfam" id="PF01554">
    <property type="entry name" value="MatE"/>
    <property type="match status" value="1"/>
</dbReference>